<gene>
    <name evidence="5" type="ORF">HNQ64_003474</name>
</gene>
<accession>A0A7W7YN32</accession>
<dbReference type="PANTHER" id="PTHR43720">
    <property type="entry name" value="2-AMINOMUCONIC SEMIALDEHYDE DEHYDROGENASE"/>
    <property type="match status" value="1"/>
</dbReference>
<dbReference type="Pfam" id="PF00171">
    <property type="entry name" value="Aldedh"/>
    <property type="match status" value="1"/>
</dbReference>
<dbReference type="Gene3D" id="3.40.309.10">
    <property type="entry name" value="Aldehyde Dehydrogenase, Chain A, domain 2"/>
    <property type="match status" value="1"/>
</dbReference>
<dbReference type="SUPFAM" id="SSF53720">
    <property type="entry name" value="ALDH-like"/>
    <property type="match status" value="1"/>
</dbReference>
<evidence type="ECO:0000256" key="2">
    <source>
        <dbReference type="ARBA" id="ARBA00023002"/>
    </source>
</evidence>
<dbReference type="EMBL" id="JACHIF010000007">
    <property type="protein sequence ID" value="MBB5039205.1"/>
    <property type="molecule type" value="Genomic_DNA"/>
</dbReference>
<keyword evidence="3" id="KW-0520">NAD</keyword>
<dbReference type="InterPro" id="IPR015590">
    <property type="entry name" value="Aldehyde_DH_dom"/>
</dbReference>
<evidence type="ECO:0000256" key="1">
    <source>
        <dbReference type="ARBA" id="ARBA00009986"/>
    </source>
</evidence>
<keyword evidence="2" id="KW-0560">Oxidoreductase</keyword>
<dbReference type="PANTHER" id="PTHR43720:SF2">
    <property type="entry name" value="2-AMINOMUCONIC SEMIALDEHYDE DEHYDROGENASE"/>
    <property type="match status" value="1"/>
</dbReference>
<evidence type="ECO:0000256" key="3">
    <source>
        <dbReference type="ARBA" id="ARBA00023027"/>
    </source>
</evidence>
<dbReference type="AlphaFoldDB" id="A0A7W7YN32"/>
<keyword evidence="6" id="KW-1185">Reference proteome</keyword>
<dbReference type="Gene3D" id="3.40.605.10">
    <property type="entry name" value="Aldehyde Dehydrogenase, Chain A, domain 1"/>
    <property type="match status" value="1"/>
</dbReference>
<comment type="caution">
    <text evidence="5">The sequence shown here is derived from an EMBL/GenBank/DDBJ whole genome shotgun (WGS) entry which is preliminary data.</text>
</comment>
<feature type="domain" description="Aldehyde dehydrogenase" evidence="4">
    <location>
        <begin position="20"/>
        <end position="412"/>
    </location>
</feature>
<comment type="similarity">
    <text evidence="1">Belongs to the aldehyde dehydrogenase family.</text>
</comment>
<name>A0A7W7YN32_9BACT</name>
<evidence type="ECO:0000313" key="5">
    <source>
        <dbReference type="EMBL" id="MBB5039205.1"/>
    </source>
</evidence>
<proteinExistence type="inferred from homology"/>
<dbReference type="RefSeq" id="WP_184210706.1">
    <property type="nucleotide sequence ID" value="NZ_JACHIF010000007.1"/>
</dbReference>
<dbReference type="Proteomes" id="UP000534294">
    <property type="component" value="Unassembled WGS sequence"/>
</dbReference>
<evidence type="ECO:0000259" key="4">
    <source>
        <dbReference type="Pfam" id="PF00171"/>
    </source>
</evidence>
<evidence type="ECO:0000313" key="6">
    <source>
        <dbReference type="Proteomes" id="UP000534294"/>
    </source>
</evidence>
<organism evidence="5 6">
    <name type="scientific">Prosthecobacter dejongeii</name>
    <dbReference type="NCBI Taxonomy" id="48465"/>
    <lineage>
        <taxon>Bacteria</taxon>
        <taxon>Pseudomonadati</taxon>
        <taxon>Verrucomicrobiota</taxon>
        <taxon>Verrucomicrobiia</taxon>
        <taxon>Verrucomicrobiales</taxon>
        <taxon>Verrucomicrobiaceae</taxon>
        <taxon>Prosthecobacter</taxon>
    </lineage>
</organism>
<reference evidence="5 6" key="1">
    <citation type="submission" date="2020-08" db="EMBL/GenBank/DDBJ databases">
        <title>Genomic Encyclopedia of Type Strains, Phase IV (KMG-IV): sequencing the most valuable type-strain genomes for metagenomic binning, comparative biology and taxonomic classification.</title>
        <authorList>
            <person name="Goeker M."/>
        </authorList>
    </citation>
    <scope>NUCLEOTIDE SEQUENCE [LARGE SCALE GENOMIC DNA]</scope>
    <source>
        <strain evidence="5 6">DSM 12251</strain>
    </source>
</reference>
<dbReference type="InterPro" id="IPR016163">
    <property type="entry name" value="Ald_DH_C"/>
</dbReference>
<protein>
    <submittedName>
        <fullName evidence="5">Acyl-CoA reductase-like NAD-dependent aldehyde dehydrogenase</fullName>
    </submittedName>
</protein>
<sequence>MSSVPHLPALRKGRPYESLDKVPVKDHKTGEVCAEVSQVNAGIVRKDLGKIGEARKALKKFTVAQLIEITAKAGDLFLNGTLPLGDKGHTQSPEEYIATLSRTSGLPHIMVKRNMAKLHYALTHMDVILNGLSRGLDMTVIDQGFGTQSGCPVAYFPTTDALGLVMPSNSPAVNSLWLPAIALKIPVVIKPGREEPWTPFRLIQAFIAAGAPAEAFGFYPTDHEGSGEVVKLSGRNLVFGDVAMAKMYEGNPRVQVHGPGWSKIIIGEDKIENWKEYIDVIVSSISDNGGRSCINASAVIVPKYGKEIADAIAQRLGPVEPLPADDENARLSGFANTKMADYIDGVIDSDLADKPGAEDVTAKYRNGPRKVEFQGGTFLRPTIIHCNSWDHPLANREFLCPYASVVEVKQSEVLSKIGYSLIVTAITEDPEFTDQLLECPTIDRLNLGPISTMKISWDQPHEGNMFEFLYKRRSIDRA</sequence>
<dbReference type="GO" id="GO:0016620">
    <property type="term" value="F:oxidoreductase activity, acting on the aldehyde or oxo group of donors, NAD or NADP as acceptor"/>
    <property type="evidence" value="ECO:0007669"/>
    <property type="project" value="InterPro"/>
</dbReference>
<dbReference type="InterPro" id="IPR016162">
    <property type="entry name" value="Ald_DH_N"/>
</dbReference>
<dbReference type="InterPro" id="IPR016161">
    <property type="entry name" value="Ald_DH/histidinol_DH"/>
</dbReference>